<accession>A0AA35XVR5</accession>
<evidence type="ECO:0008006" key="3">
    <source>
        <dbReference type="Google" id="ProtNLM"/>
    </source>
</evidence>
<keyword evidence="2" id="KW-1185">Reference proteome</keyword>
<gene>
    <name evidence="1" type="ORF">LMG32879_000847</name>
</gene>
<protein>
    <recommendedName>
        <fullName evidence="3">Lipoprotein</fullName>
    </recommendedName>
</protein>
<proteinExistence type="predicted"/>
<dbReference type="AlphaFoldDB" id="A0AA35XVR5"/>
<sequence length="120" mass="13103">MRVKGWVVAFGLLALTACSRQQIDHAHMKTIGMNTAWEQEKFSYADARKLEKASITPEDAMTWRAMGMSADETLAWNAAGYTPGTARPFVQAGLMTPERVKAWQAVHGAAALPSEHASPD</sequence>
<name>A0AA35XVR5_9PROT</name>
<reference evidence="1" key="1">
    <citation type="submission" date="2023-03" db="EMBL/GenBank/DDBJ databases">
        <authorList>
            <person name="Cleenwerck I."/>
        </authorList>
    </citation>
    <scope>NUCLEOTIDE SEQUENCE</scope>
    <source>
        <strain evidence="1">LMG 32879</strain>
    </source>
</reference>
<dbReference type="Proteomes" id="UP001176960">
    <property type="component" value="Unassembled WGS sequence"/>
</dbReference>
<evidence type="ECO:0000313" key="1">
    <source>
        <dbReference type="EMBL" id="CAI9120019.1"/>
    </source>
</evidence>
<dbReference type="EMBL" id="CATKSH010000003">
    <property type="protein sequence ID" value="CAI9120019.1"/>
    <property type="molecule type" value="Genomic_DNA"/>
</dbReference>
<evidence type="ECO:0000313" key="2">
    <source>
        <dbReference type="Proteomes" id="UP001176960"/>
    </source>
</evidence>
<organism evidence="1 2">
    <name type="scientific">Brytella acorum</name>
    <dbReference type="NCBI Taxonomy" id="2959299"/>
    <lineage>
        <taxon>Bacteria</taxon>
        <taxon>Pseudomonadati</taxon>
        <taxon>Pseudomonadota</taxon>
        <taxon>Alphaproteobacteria</taxon>
        <taxon>Acetobacterales</taxon>
        <taxon>Acetobacteraceae</taxon>
        <taxon>Brytella</taxon>
    </lineage>
</organism>
<dbReference type="RefSeq" id="WP_289840750.1">
    <property type="nucleotide sequence ID" value="NZ_CATKSH010000003.1"/>
</dbReference>
<dbReference type="PROSITE" id="PS51257">
    <property type="entry name" value="PROKAR_LIPOPROTEIN"/>
    <property type="match status" value="1"/>
</dbReference>
<comment type="caution">
    <text evidence="1">The sequence shown here is derived from an EMBL/GenBank/DDBJ whole genome shotgun (WGS) entry which is preliminary data.</text>
</comment>